<sequence>MPRRDESKIAENLRQTQSAKKRKYAIPQFTKALRRADRFQPAWDAIGGAPGLASTMAEFSIADLRELCKRLGRTASAPQVQPQRRAALDELVTILYEGQEDDRPLSRFYQDIVPGCSVEMVQRFEKEKNIKWTLPQGRRMLLGHREQYEAKFLDEIFSKSKQLNFYKQRRVFRGNIAFTEKILATLLLFPHDDKIHIPYDLIEEVVMPLLKRLCKSKYDDDTRNRYLDLVLQCVRRHKTQFTPRNSLDPGGLLQYMIDRWGNAPKGSESKRKIEAYLVQAIELSAIVKIPFGFEGVRKTVCVSQRLSLEERYDLFRLLLLHISQYQMDIESNSEQDMAQLKRFPRQAWPSSLFFYMDLKRSLRLFEKLDKLFPRNEFLDADDSGGTILAQTQGHIQHSSFGDVEIVRALLIRKSKTQNEHPGWYERTQELINERKTNAQQSREAVERAYWAKSALHLCVAFGDLETLNDTVVWSRRFIAGPSTSSTLFREEVFETREIEDLLGAIPDRDFGSPEAVVSFTATLAKKDIELANQILINIIEMVTVAMREPGFRPGDWTWLFPLVKSVADHRMGWLDVFFNSLTKCSKSDREKCERELMETIWKPTADVLIQAGATVRHPTPKAMRGNSFFDTLMSQSNDDLMKGIYVYQILSKTPLSAPLLAELARFLIDQMRVRLGSEAMKVEMKSIVSIVDVLAASDQPSLACPFIRDLVLGDEGAQESSSWHRHLLSLGFLSVLPAKAAKEVLYTMASAMKEKMREQNQNTDSREKADITTGGTEEDASKESIKPQGPSIKVTTVKMLAQLLQHNLFMAPSSSCDILTGLLAEARHIDIRITITNSLFAIMEGPTCPSALRQRIFDALEEYIVPAVAQLNERRGLTESDWAEAAASNASPPSIGGETPLYQLLTHKLLHGNLNEEDKARLAQLIMGSLEKSATNNARWMKLFLAKNNFSLDENEELPHLPVHIKLFPELLRRHMHYMPTSVFNMIRSACLINIDPTPGIKRITRTIREDRDLVNSKAGNHWLCQFERNGHDSLQFGVLQAAQTLHKRPSVRDSKLAENGITVQMLQSFVVEYAEKLLKIGQPEILGKVVEGLRSGYLQDRETWNYWHENGIPTIKQIISKTEELQARIKNKEAEPRQLPNVFQLSLSTLPTPIADSTAAENDVYVREVYKFVIALADRRSHPYHVDFKKLKEEFNSWSSARPLARCALRLAEVQAYDLKSAQQPTLTDYLCWELVGYMLDMASDPNDGHVAKAIAQLVRDWVNCEDGAMSAMGTMLKKKSRYGEDRFWYQEG</sequence>
<feature type="compositionally biased region" description="Basic and acidic residues" evidence="1">
    <location>
        <begin position="1"/>
        <end position="11"/>
    </location>
</feature>
<organism evidence="2 3">
    <name type="scientific">Fusarium avenaceum</name>
    <dbReference type="NCBI Taxonomy" id="40199"/>
    <lineage>
        <taxon>Eukaryota</taxon>
        <taxon>Fungi</taxon>
        <taxon>Dikarya</taxon>
        <taxon>Ascomycota</taxon>
        <taxon>Pezizomycotina</taxon>
        <taxon>Sordariomycetes</taxon>
        <taxon>Hypocreomycetidae</taxon>
        <taxon>Hypocreales</taxon>
        <taxon>Nectriaceae</taxon>
        <taxon>Fusarium</taxon>
        <taxon>Fusarium tricinctum species complex</taxon>
    </lineage>
</organism>
<evidence type="ECO:0000256" key="1">
    <source>
        <dbReference type="SAM" id="MobiDB-lite"/>
    </source>
</evidence>
<name>A0A9P7HA61_9HYPO</name>
<feature type="region of interest" description="Disordered" evidence="1">
    <location>
        <begin position="1"/>
        <end position="21"/>
    </location>
</feature>
<dbReference type="EMBL" id="JAGPUO010000002">
    <property type="protein sequence ID" value="KAG5664355.1"/>
    <property type="molecule type" value="Genomic_DNA"/>
</dbReference>
<comment type="caution">
    <text evidence="2">The sequence shown here is derived from an EMBL/GenBank/DDBJ whole genome shotgun (WGS) entry which is preliminary data.</text>
</comment>
<keyword evidence="3" id="KW-1185">Reference proteome</keyword>
<reference evidence="2" key="1">
    <citation type="submission" date="2021-04" db="EMBL/GenBank/DDBJ databases">
        <title>Draft genome of Fusarium avenaceum strain F156N33, isolated from an atmospheric sample in Virginia.</title>
        <authorList>
            <person name="Yang S."/>
            <person name="Vinatzer B.A."/>
            <person name="Coleman J."/>
        </authorList>
    </citation>
    <scope>NUCLEOTIDE SEQUENCE</scope>
    <source>
        <strain evidence="2">F156N33</strain>
    </source>
</reference>
<accession>A0A9P7HA61</accession>
<evidence type="ECO:0000313" key="2">
    <source>
        <dbReference type="EMBL" id="KAG5664355.1"/>
    </source>
</evidence>
<feature type="region of interest" description="Disordered" evidence="1">
    <location>
        <begin position="756"/>
        <end position="788"/>
    </location>
</feature>
<protein>
    <submittedName>
        <fullName evidence="2">Uncharacterized protein</fullName>
    </submittedName>
</protein>
<proteinExistence type="predicted"/>
<gene>
    <name evidence="2" type="ORF">KAF25_008089</name>
</gene>
<dbReference type="Proteomes" id="UP000782241">
    <property type="component" value="Unassembled WGS sequence"/>
</dbReference>
<evidence type="ECO:0000313" key="3">
    <source>
        <dbReference type="Proteomes" id="UP000782241"/>
    </source>
</evidence>
<feature type="compositionally biased region" description="Basic and acidic residues" evidence="1">
    <location>
        <begin position="756"/>
        <end position="770"/>
    </location>
</feature>